<comment type="subcellular location">
    <subcellularLocation>
        <location evidence="1 12">Cell membrane</location>
        <topology evidence="1 12">Multi-pass membrane protein</topology>
    </subcellularLocation>
</comment>
<dbReference type="Proteomes" id="UP000218890">
    <property type="component" value="Chromosome"/>
</dbReference>
<dbReference type="GO" id="GO:0140114">
    <property type="term" value="P:cellular detoxification of fluoride"/>
    <property type="evidence" value="ECO:0007669"/>
    <property type="project" value="UniProtKB-UniRule"/>
</dbReference>
<protein>
    <recommendedName>
        <fullName evidence="12">Fluoride-specific ion channel FluC</fullName>
    </recommendedName>
</protein>
<evidence type="ECO:0000256" key="8">
    <source>
        <dbReference type="ARBA" id="ARBA00023136"/>
    </source>
</evidence>
<dbReference type="KEGG" id="hhk:HH1059_09220"/>
<keyword evidence="2 12" id="KW-1003">Cell membrane</keyword>
<comment type="catalytic activity">
    <reaction evidence="11">
        <text>fluoride(in) = fluoride(out)</text>
        <dbReference type="Rhea" id="RHEA:76159"/>
        <dbReference type="ChEBI" id="CHEBI:17051"/>
    </reaction>
    <physiologicalReaction direction="left-to-right" evidence="11">
        <dbReference type="Rhea" id="RHEA:76160"/>
    </physiologicalReaction>
</comment>
<keyword evidence="4 12" id="KW-0812">Transmembrane</keyword>
<feature type="binding site" evidence="12">
    <location>
        <position position="76"/>
    </location>
    <ligand>
        <name>Na(+)</name>
        <dbReference type="ChEBI" id="CHEBI:29101"/>
        <note>structural</note>
    </ligand>
</feature>
<evidence type="ECO:0000256" key="6">
    <source>
        <dbReference type="ARBA" id="ARBA00023053"/>
    </source>
</evidence>
<evidence type="ECO:0000256" key="2">
    <source>
        <dbReference type="ARBA" id="ARBA00022475"/>
    </source>
</evidence>
<dbReference type="GO" id="GO:0046872">
    <property type="term" value="F:metal ion binding"/>
    <property type="evidence" value="ECO:0007669"/>
    <property type="project" value="UniProtKB-KW"/>
</dbReference>
<accession>A0A0X8X8S8</accession>
<keyword evidence="9 12" id="KW-0407">Ion channel</keyword>
<dbReference type="GO" id="GO:0062054">
    <property type="term" value="F:fluoride channel activity"/>
    <property type="evidence" value="ECO:0007669"/>
    <property type="project" value="UniProtKB-UniRule"/>
</dbReference>
<dbReference type="HAMAP" id="MF_00454">
    <property type="entry name" value="FluC"/>
    <property type="match status" value="1"/>
</dbReference>
<keyword evidence="7 12" id="KW-0406">Ion transport</keyword>
<keyword evidence="14" id="KW-1185">Reference proteome</keyword>
<keyword evidence="6 12" id="KW-0915">Sodium</keyword>
<evidence type="ECO:0000256" key="4">
    <source>
        <dbReference type="ARBA" id="ARBA00022692"/>
    </source>
</evidence>
<dbReference type="EMBL" id="AP017372">
    <property type="protein sequence ID" value="BAU57614.1"/>
    <property type="molecule type" value="Genomic_DNA"/>
</dbReference>
<keyword evidence="12" id="KW-0813">Transport</keyword>
<evidence type="ECO:0000256" key="5">
    <source>
        <dbReference type="ARBA" id="ARBA00022989"/>
    </source>
</evidence>
<dbReference type="PANTHER" id="PTHR28259">
    <property type="entry name" value="FLUORIDE EXPORT PROTEIN 1-RELATED"/>
    <property type="match status" value="1"/>
</dbReference>
<sequence length="126" mass="13522">MWIGAGSAIGGTARFGIDQLFIGMGLDWFPWGTLAVNAVGSWLIGLVAAITMFAERSALPNHIQQFIIGGFCGGFTTFSILSLETLQLFESYPHLAAANILVTLLVCLLSVWSGYLQGKRLKDVLG</sequence>
<evidence type="ECO:0000256" key="7">
    <source>
        <dbReference type="ARBA" id="ARBA00023065"/>
    </source>
</evidence>
<feature type="binding site" evidence="12">
    <location>
        <position position="73"/>
    </location>
    <ligand>
        <name>Na(+)</name>
        <dbReference type="ChEBI" id="CHEBI:29101"/>
        <note>structural</note>
    </ligand>
</feature>
<comment type="function">
    <text evidence="12">Fluoride-specific ion channel. Important for reducing fluoride concentration in the cell, thus reducing its toxicity.</text>
</comment>
<proteinExistence type="inferred from homology"/>
<keyword evidence="8 12" id="KW-0472">Membrane</keyword>
<evidence type="ECO:0000256" key="11">
    <source>
        <dbReference type="ARBA" id="ARBA00035585"/>
    </source>
</evidence>
<reference evidence="13" key="1">
    <citation type="submission" date="2016-02" db="EMBL/GenBank/DDBJ databases">
        <title>Halorhodospira halochloris DSM-1059 complete genome, version 2.</title>
        <authorList>
            <person name="Tsukatani Y."/>
        </authorList>
    </citation>
    <scope>NUCLEOTIDE SEQUENCE</scope>
    <source>
        <strain evidence="13">DSM 1059</strain>
    </source>
</reference>
<evidence type="ECO:0000256" key="9">
    <source>
        <dbReference type="ARBA" id="ARBA00023303"/>
    </source>
</evidence>
<evidence type="ECO:0000256" key="3">
    <source>
        <dbReference type="ARBA" id="ARBA00022519"/>
    </source>
</evidence>
<dbReference type="InterPro" id="IPR003691">
    <property type="entry name" value="FluC"/>
</dbReference>
<evidence type="ECO:0000256" key="1">
    <source>
        <dbReference type="ARBA" id="ARBA00004651"/>
    </source>
</evidence>
<feature type="transmembrane region" description="Helical" evidence="12">
    <location>
        <begin position="95"/>
        <end position="116"/>
    </location>
</feature>
<keyword evidence="12" id="KW-0479">Metal-binding</keyword>
<name>A0A0X8X8S8_HALHR</name>
<evidence type="ECO:0000256" key="12">
    <source>
        <dbReference type="HAMAP-Rule" id="MF_00454"/>
    </source>
</evidence>
<keyword evidence="3" id="KW-0997">Cell inner membrane</keyword>
<evidence type="ECO:0000313" key="14">
    <source>
        <dbReference type="Proteomes" id="UP000218890"/>
    </source>
</evidence>
<comment type="similarity">
    <text evidence="10 12">Belongs to the fluoride channel Fluc/FEX (TC 1.A.43) family.</text>
</comment>
<dbReference type="Pfam" id="PF02537">
    <property type="entry name" value="CRCB"/>
    <property type="match status" value="1"/>
</dbReference>
<gene>
    <name evidence="12 13" type="primary">crcB</name>
    <name evidence="12" type="synonym">fluC</name>
    <name evidence="13" type="ORF">HH1059_09220</name>
</gene>
<organism evidence="13 14">
    <name type="scientific">Halorhodospira halochloris</name>
    <name type="common">Ectothiorhodospira halochloris</name>
    <dbReference type="NCBI Taxonomy" id="1052"/>
    <lineage>
        <taxon>Bacteria</taxon>
        <taxon>Pseudomonadati</taxon>
        <taxon>Pseudomonadota</taxon>
        <taxon>Gammaproteobacteria</taxon>
        <taxon>Chromatiales</taxon>
        <taxon>Ectothiorhodospiraceae</taxon>
        <taxon>Halorhodospira</taxon>
    </lineage>
</organism>
<dbReference type="PANTHER" id="PTHR28259:SF1">
    <property type="entry name" value="FLUORIDE EXPORT PROTEIN 1-RELATED"/>
    <property type="match status" value="1"/>
</dbReference>
<evidence type="ECO:0000313" key="13">
    <source>
        <dbReference type="EMBL" id="BAU57614.1"/>
    </source>
</evidence>
<evidence type="ECO:0000256" key="10">
    <source>
        <dbReference type="ARBA" id="ARBA00035120"/>
    </source>
</evidence>
<dbReference type="AlphaFoldDB" id="A0A0X8X8S8"/>
<comment type="activity regulation">
    <text evidence="12">Na(+) is not transported, but it plays an essential structural role and its presence is essential for fluoride channel function.</text>
</comment>
<feature type="transmembrane region" description="Helical" evidence="12">
    <location>
        <begin position="28"/>
        <end position="54"/>
    </location>
</feature>
<keyword evidence="5 12" id="KW-1133">Transmembrane helix</keyword>
<dbReference type="GO" id="GO:0005886">
    <property type="term" value="C:plasma membrane"/>
    <property type="evidence" value="ECO:0007669"/>
    <property type="project" value="UniProtKB-SubCell"/>
</dbReference>
<feature type="transmembrane region" description="Helical" evidence="12">
    <location>
        <begin position="66"/>
        <end position="83"/>
    </location>
</feature>